<dbReference type="AlphaFoldDB" id="A0A0U2U724"/>
<keyword evidence="6" id="KW-1185">Reference proteome</keyword>
<dbReference type="OrthoDB" id="8809624at2"/>
<dbReference type="InterPro" id="IPR050176">
    <property type="entry name" value="LTTR"/>
</dbReference>
<dbReference type="RefSeq" id="WP_083525721.1">
    <property type="nucleotide sequence ID" value="NZ_CP013729.1"/>
</dbReference>
<dbReference type="Pfam" id="PF03466">
    <property type="entry name" value="LysR_substrate"/>
    <property type="match status" value="1"/>
</dbReference>
<evidence type="ECO:0000256" key="2">
    <source>
        <dbReference type="ARBA" id="ARBA00023015"/>
    </source>
</evidence>
<keyword evidence="2" id="KW-0805">Transcription regulation</keyword>
<dbReference type="PRINTS" id="PR00039">
    <property type="entry name" value="HTHLYSR"/>
</dbReference>
<evidence type="ECO:0000256" key="4">
    <source>
        <dbReference type="ARBA" id="ARBA00023163"/>
    </source>
</evidence>
<dbReference type="InterPro" id="IPR036388">
    <property type="entry name" value="WH-like_DNA-bd_sf"/>
</dbReference>
<reference evidence="5 6" key="1">
    <citation type="submission" date="2015-12" db="EMBL/GenBank/DDBJ databases">
        <title>Complete genome of Roseateles depolymerans KCTC 42856.</title>
        <authorList>
            <person name="Kim K.M."/>
        </authorList>
    </citation>
    <scope>NUCLEOTIDE SEQUENCE [LARGE SCALE GENOMIC DNA]</scope>
    <source>
        <strain evidence="5 6">KCTC 42856</strain>
    </source>
</reference>
<dbReference type="PROSITE" id="PS50931">
    <property type="entry name" value="HTH_LYSR"/>
    <property type="match status" value="1"/>
</dbReference>
<keyword evidence="4" id="KW-0804">Transcription</keyword>
<dbReference type="KEGG" id="rdp:RD2015_3367"/>
<sequence length="274" mass="30258">MNHLDPLWLQSFVAIAETGSITRAARQVHRTPSAISMQLRQLESSLGAELVQRTTRSLQLLPAGERLLPYARSLLDLQAQARRALQAPHRDEAPWRLGFSEYFVPHRLRALLDLLKEQVQGARLEILWAPSAQLQDLWQSGQADLVVLTANTPIDGGRLIRREPISWVAAKGWASQGPAPLVLLGPECPIRQRALEALDRGRRDYELRLSCSGSQAAVSAIRSGWGVGCLNASAVPPDLQVLKQGWPSVGHIDFWGAASARADGLLRELQSWSR</sequence>
<dbReference type="InterPro" id="IPR036390">
    <property type="entry name" value="WH_DNA-bd_sf"/>
</dbReference>
<dbReference type="STRING" id="76731.RD2015_3367"/>
<protein>
    <submittedName>
        <fullName evidence="5">Uncharacterized protein</fullName>
    </submittedName>
</protein>
<dbReference type="InterPro" id="IPR000847">
    <property type="entry name" value="LysR_HTH_N"/>
</dbReference>
<evidence type="ECO:0000256" key="1">
    <source>
        <dbReference type="ARBA" id="ARBA00009437"/>
    </source>
</evidence>
<dbReference type="GO" id="GO:0003677">
    <property type="term" value="F:DNA binding"/>
    <property type="evidence" value="ECO:0007669"/>
    <property type="project" value="UniProtKB-KW"/>
</dbReference>
<proteinExistence type="inferred from homology"/>
<dbReference type="Pfam" id="PF00126">
    <property type="entry name" value="HTH_1"/>
    <property type="match status" value="1"/>
</dbReference>
<dbReference type="SUPFAM" id="SSF53850">
    <property type="entry name" value="Periplasmic binding protein-like II"/>
    <property type="match status" value="1"/>
</dbReference>
<comment type="similarity">
    <text evidence="1">Belongs to the LysR transcriptional regulatory family.</text>
</comment>
<dbReference type="EMBL" id="CP013729">
    <property type="protein sequence ID" value="ALV07825.1"/>
    <property type="molecule type" value="Genomic_DNA"/>
</dbReference>
<dbReference type="InterPro" id="IPR005119">
    <property type="entry name" value="LysR_subst-bd"/>
</dbReference>
<keyword evidence="3" id="KW-0238">DNA-binding</keyword>
<accession>A0A0U2U724</accession>
<evidence type="ECO:0000313" key="5">
    <source>
        <dbReference type="EMBL" id="ALV07825.1"/>
    </source>
</evidence>
<dbReference type="FunFam" id="1.10.10.10:FF:000001">
    <property type="entry name" value="LysR family transcriptional regulator"/>
    <property type="match status" value="1"/>
</dbReference>
<organism evidence="5 6">
    <name type="scientific">Roseateles depolymerans</name>
    <dbReference type="NCBI Taxonomy" id="76731"/>
    <lineage>
        <taxon>Bacteria</taxon>
        <taxon>Pseudomonadati</taxon>
        <taxon>Pseudomonadota</taxon>
        <taxon>Betaproteobacteria</taxon>
        <taxon>Burkholderiales</taxon>
        <taxon>Sphaerotilaceae</taxon>
        <taxon>Roseateles</taxon>
    </lineage>
</organism>
<dbReference type="PANTHER" id="PTHR30579">
    <property type="entry name" value="TRANSCRIPTIONAL REGULATOR"/>
    <property type="match status" value="1"/>
</dbReference>
<dbReference type="PANTHER" id="PTHR30579:SF7">
    <property type="entry name" value="HTH-TYPE TRANSCRIPTIONAL REGULATOR LRHA-RELATED"/>
    <property type="match status" value="1"/>
</dbReference>
<dbReference type="SUPFAM" id="SSF46785">
    <property type="entry name" value="Winged helix' DNA-binding domain"/>
    <property type="match status" value="1"/>
</dbReference>
<evidence type="ECO:0000313" key="6">
    <source>
        <dbReference type="Proteomes" id="UP000060699"/>
    </source>
</evidence>
<dbReference type="GO" id="GO:0003700">
    <property type="term" value="F:DNA-binding transcription factor activity"/>
    <property type="evidence" value="ECO:0007669"/>
    <property type="project" value="InterPro"/>
</dbReference>
<gene>
    <name evidence="5" type="ORF">RD2015_3367</name>
</gene>
<dbReference type="Gene3D" id="1.10.10.10">
    <property type="entry name" value="Winged helix-like DNA-binding domain superfamily/Winged helix DNA-binding domain"/>
    <property type="match status" value="1"/>
</dbReference>
<dbReference type="Gene3D" id="3.40.190.10">
    <property type="entry name" value="Periplasmic binding protein-like II"/>
    <property type="match status" value="2"/>
</dbReference>
<dbReference type="Proteomes" id="UP000060699">
    <property type="component" value="Chromosome"/>
</dbReference>
<name>A0A0U2U724_9BURK</name>
<evidence type="ECO:0000256" key="3">
    <source>
        <dbReference type="ARBA" id="ARBA00023125"/>
    </source>
</evidence>